<dbReference type="EMBL" id="JACCCW010000001">
    <property type="protein sequence ID" value="NYF79320.1"/>
    <property type="molecule type" value="Genomic_DNA"/>
</dbReference>
<accession>A0A7Y9PGK4</accession>
<evidence type="ECO:0000313" key="1">
    <source>
        <dbReference type="EMBL" id="NYF79320.1"/>
    </source>
</evidence>
<organism evidence="1 2">
    <name type="scientific">Granulicella arctica</name>
    <dbReference type="NCBI Taxonomy" id="940613"/>
    <lineage>
        <taxon>Bacteria</taxon>
        <taxon>Pseudomonadati</taxon>
        <taxon>Acidobacteriota</taxon>
        <taxon>Terriglobia</taxon>
        <taxon>Terriglobales</taxon>
        <taxon>Acidobacteriaceae</taxon>
        <taxon>Granulicella</taxon>
    </lineage>
</organism>
<sequence length="160" mass="16807">MSDTQLVAASHKRSLAKGLLAGLIGGLVATAAKSLMEKVYPPRTHGEPEPPAVLAEKLAGHPLDETTKTVATETIHWSFGALAGAVYGGVVEYYPAAAAKEGASFGLTLAALTHETALPAMGLSAEPEEQTTREKTSEMSSHVVFGLVTETVRRTIRKLL</sequence>
<keyword evidence="2" id="KW-1185">Reference proteome</keyword>
<evidence type="ECO:0000313" key="2">
    <source>
        <dbReference type="Proteomes" id="UP000589520"/>
    </source>
</evidence>
<dbReference type="Pfam" id="PF07274">
    <property type="entry name" value="DUF1440"/>
    <property type="match status" value="1"/>
</dbReference>
<comment type="caution">
    <text evidence="1">The sequence shown here is derived from an EMBL/GenBank/DDBJ whole genome shotgun (WGS) entry which is preliminary data.</text>
</comment>
<protein>
    <submittedName>
        <fullName evidence="1">Putative membrane protein</fullName>
    </submittedName>
</protein>
<gene>
    <name evidence="1" type="ORF">HDF17_001607</name>
</gene>
<dbReference type="RefSeq" id="WP_179489488.1">
    <property type="nucleotide sequence ID" value="NZ_JACCCW010000001.1"/>
</dbReference>
<proteinExistence type="predicted"/>
<dbReference type="InterPro" id="IPR009898">
    <property type="entry name" value="DUF1440"/>
</dbReference>
<reference evidence="1 2" key="1">
    <citation type="submission" date="2020-07" db="EMBL/GenBank/DDBJ databases">
        <title>Genomic Encyclopedia of Type Strains, Phase IV (KMG-V): Genome sequencing to study the core and pangenomes of soil and plant-associated prokaryotes.</title>
        <authorList>
            <person name="Whitman W."/>
        </authorList>
    </citation>
    <scope>NUCLEOTIDE SEQUENCE [LARGE SCALE GENOMIC DNA]</scope>
    <source>
        <strain evidence="1 2">X4EP2</strain>
    </source>
</reference>
<dbReference type="AlphaFoldDB" id="A0A7Y9PGK4"/>
<name>A0A7Y9PGK4_9BACT</name>
<dbReference type="Proteomes" id="UP000589520">
    <property type="component" value="Unassembled WGS sequence"/>
</dbReference>